<keyword evidence="1" id="KW-1133">Transmembrane helix</keyword>
<reference evidence="2 3" key="1">
    <citation type="submission" date="2018-11" db="EMBL/GenBank/DDBJ databases">
        <authorList>
            <consortium name="Pathogen Informatics"/>
        </authorList>
    </citation>
    <scope>NUCLEOTIDE SEQUENCE [LARGE SCALE GENOMIC DNA]</scope>
</reference>
<evidence type="ECO:0000256" key="1">
    <source>
        <dbReference type="SAM" id="Phobius"/>
    </source>
</evidence>
<organism evidence="2 3">
    <name type="scientific">Strongylus vulgaris</name>
    <name type="common">Blood worm</name>
    <dbReference type="NCBI Taxonomy" id="40348"/>
    <lineage>
        <taxon>Eukaryota</taxon>
        <taxon>Metazoa</taxon>
        <taxon>Ecdysozoa</taxon>
        <taxon>Nematoda</taxon>
        <taxon>Chromadorea</taxon>
        <taxon>Rhabditida</taxon>
        <taxon>Rhabditina</taxon>
        <taxon>Rhabditomorpha</taxon>
        <taxon>Strongyloidea</taxon>
        <taxon>Strongylidae</taxon>
        <taxon>Strongylus</taxon>
    </lineage>
</organism>
<dbReference type="PANTHER" id="PTHR36983">
    <property type="entry name" value="DNAJ HOMOLOG SUBFAMILY C MEMBER 13"/>
    <property type="match status" value="1"/>
</dbReference>
<dbReference type="SUPFAM" id="SSF48371">
    <property type="entry name" value="ARM repeat"/>
    <property type="match status" value="1"/>
</dbReference>
<keyword evidence="3" id="KW-1185">Reference proteome</keyword>
<dbReference type="InterPro" id="IPR044978">
    <property type="entry name" value="GRV2/DNAJC13"/>
</dbReference>
<dbReference type="PANTHER" id="PTHR36983:SF2">
    <property type="entry name" value="DNAJ HOMOLOG SUBFAMILY C MEMBER 13"/>
    <property type="match status" value="1"/>
</dbReference>
<sequence length="366" mass="41212">MNRSGNIAYRSFPPYHRLPTCSLISKDTNGQPQITVTGRSKQGMRARSVEYACLLLTVRVDEGEKRSSFSRPKHVDRIVIKWTDREGDLRIWSVLLRGVIDLFYICGLLYILSVFCSPDSDPGERLQAAELLTKLQADKLTGPRWTRFITKFLPPIFADALRDSPNTADPGERLQAAELLTKLQADKLTGPRWTRFITKFLPPIFADALRDSPNTAITMFDSTNENPELIWNDATRVKVRQIIERGVSELHRAQSSNPEHKWDTGSLADDSCAYADSVTGELVVGGVFVRLYVANPAWAVRHPRQFATELIEKVLELMHKPSPDLTLVTTAFIELLRNFPNTADQLPAQGYLPQFSKAMSAKDPQT</sequence>
<protein>
    <submittedName>
        <fullName evidence="2">Uncharacterized protein</fullName>
    </submittedName>
</protein>
<feature type="non-terminal residue" evidence="2">
    <location>
        <position position="366"/>
    </location>
</feature>
<dbReference type="OrthoDB" id="69656at2759"/>
<dbReference type="EMBL" id="UYYB01117612">
    <property type="protein sequence ID" value="VDM82420.1"/>
    <property type="molecule type" value="Genomic_DNA"/>
</dbReference>
<gene>
    <name evidence="2" type="ORF">SVUK_LOCUS17418</name>
</gene>
<dbReference type="GO" id="GO:0006898">
    <property type="term" value="P:receptor-mediated endocytosis"/>
    <property type="evidence" value="ECO:0007669"/>
    <property type="project" value="TreeGrafter"/>
</dbReference>
<dbReference type="GO" id="GO:2000641">
    <property type="term" value="P:regulation of early endosome to late endosome transport"/>
    <property type="evidence" value="ECO:0007669"/>
    <property type="project" value="InterPro"/>
</dbReference>
<evidence type="ECO:0000313" key="2">
    <source>
        <dbReference type="EMBL" id="VDM82420.1"/>
    </source>
</evidence>
<dbReference type="GO" id="GO:0007032">
    <property type="term" value="P:endosome organization"/>
    <property type="evidence" value="ECO:0007669"/>
    <property type="project" value="InterPro"/>
</dbReference>
<dbReference type="Proteomes" id="UP000270094">
    <property type="component" value="Unassembled WGS sequence"/>
</dbReference>
<feature type="transmembrane region" description="Helical" evidence="1">
    <location>
        <begin position="94"/>
        <end position="115"/>
    </location>
</feature>
<evidence type="ECO:0000313" key="3">
    <source>
        <dbReference type="Proteomes" id="UP000270094"/>
    </source>
</evidence>
<accession>A0A3P7JA75</accession>
<name>A0A3P7JA75_STRVU</name>
<dbReference type="AlphaFoldDB" id="A0A3P7JA75"/>
<dbReference type="InterPro" id="IPR016024">
    <property type="entry name" value="ARM-type_fold"/>
</dbReference>
<proteinExistence type="predicted"/>
<dbReference type="GO" id="GO:0010008">
    <property type="term" value="C:endosome membrane"/>
    <property type="evidence" value="ECO:0007669"/>
    <property type="project" value="TreeGrafter"/>
</dbReference>
<keyword evidence="1" id="KW-0472">Membrane</keyword>
<keyword evidence="1" id="KW-0812">Transmembrane</keyword>